<evidence type="ECO:0000256" key="1">
    <source>
        <dbReference type="ARBA" id="ARBA00004606"/>
    </source>
</evidence>
<dbReference type="RefSeq" id="XP_002546906.1">
    <property type="nucleotide sequence ID" value="XM_002546860.1"/>
</dbReference>
<accession>C5M5T1</accession>
<keyword evidence="3" id="KW-0328">Glycosyltransferase</keyword>
<comment type="similarity">
    <text evidence="2">Belongs to the BMT family.</text>
</comment>
<name>C5M5T1_CANTT</name>
<evidence type="ECO:0000313" key="12">
    <source>
        <dbReference type="Proteomes" id="UP000002037"/>
    </source>
</evidence>
<keyword evidence="5 10" id="KW-0812">Transmembrane</keyword>
<dbReference type="EMBL" id="GG692396">
    <property type="protein sequence ID" value="EER34351.1"/>
    <property type="molecule type" value="Genomic_DNA"/>
</dbReference>
<dbReference type="InterPro" id="IPR021988">
    <property type="entry name" value="BMT1"/>
</dbReference>
<evidence type="ECO:0000256" key="10">
    <source>
        <dbReference type="SAM" id="Phobius"/>
    </source>
</evidence>
<proteinExistence type="inferred from homology"/>
<dbReference type="GO" id="GO:0016020">
    <property type="term" value="C:membrane"/>
    <property type="evidence" value="ECO:0007669"/>
    <property type="project" value="UniProtKB-SubCell"/>
</dbReference>
<dbReference type="Proteomes" id="UP000002037">
    <property type="component" value="Unassembled WGS sequence"/>
</dbReference>
<organism evidence="11 12">
    <name type="scientific">Candida tropicalis (strain ATCC MYA-3404 / T1)</name>
    <name type="common">Yeast</name>
    <dbReference type="NCBI Taxonomy" id="294747"/>
    <lineage>
        <taxon>Eukaryota</taxon>
        <taxon>Fungi</taxon>
        <taxon>Dikarya</taxon>
        <taxon>Ascomycota</taxon>
        <taxon>Saccharomycotina</taxon>
        <taxon>Pichiomycetes</taxon>
        <taxon>Debaryomycetaceae</taxon>
        <taxon>Candida/Lodderomyces clade</taxon>
        <taxon>Candida</taxon>
    </lineage>
</organism>
<dbReference type="STRING" id="294747.C5M5T1"/>
<keyword evidence="8 10" id="KW-0472">Membrane</keyword>
<dbReference type="eggNOG" id="ENOG502QTZG">
    <property type="taxonomic scope" value="Eukaryota"/>
</dbReference>
<evidence type="ECO:0000313" key="11">
    <source>
        <dbReference type="EMBL" id="EER34351.1"/>
    </source>
</evidence>
<keyword evidence="6" id="KW-0735">Signal-anchor</keyword>
<dbReference type="HOGENOM" id="CLU_013841_1_1_1"/>
<dbReference type="GeneID" id="8297475"/>
<evidence type="ECO:0000256" key="5">
    <source>
        <dbReference type="ARBA" id="ARBA00022692"/>
    </source>
</evidence>
<keyword evidence="9" id="KW-0961">Cell wall biogenesis/degradation</keyword>
<keyword evidence="4" id="KW-0808">Transferase</keyword>
<dbReference type="VEuPathDB" id="FungiDB:CTRG_01211"/>
<dbReference type="KEGG" id="ctp:CTRG_01211"/>
<evidence type="ECO:0000256" key="4">
    <source>
        <dbReference type="ARBA" id="ARBA00022679"/>
    </source>
</evidence>
<feature type="transmembrane region" description="Helical" evidence="10">
    <location>
        <begin position="7"/>
        <end position="28"/>
    </location>
</feature>
<evidence type="ECO:0000256" key="3">
    <source>
        <dbReference type="ARBA" id="ARBA00022676"/>
    </source>
</evidence>
<protein>
    <submittedName>
        <fullName evidence="11">Uncharacterized protein</fullName>
    </submittedName>
</protein>
<dbReference type="GO" id="GO:0071555">
    <property type="term" value="P:cell wall organization"/>
    <property type="evidence" value="ECO:0007669"/>
    <property type="project" value="UniProtKB-KW"/>
</dbReference>
<dbReference type="AlphaFoldDB" id="C5M5T1"/>
<gene>
    <name evidence="11" type="ORF">CTRG_01211</name>
</gene>
<reference evidence="11 12" key="1">
    <citation type="journal article" date="2009" name="Nature">
        <title>Evolution of pathogenicity and sexual reproduction in eight Candida genomes.</title>
        <authorList>
            <person name="Butler G."/>
            <person name="Rasmussen M.D."/>
            <person name="Lin M.F."/>
            <person name="Santos M.A."/>
            <person name="Sakthikumar S."/>
            <person name="Munro C.A."/>
            <person name="Rheinbay E."/>
            <person name="Grabherr M."/>
            <person name="Forche A."/>
            <person name="Reedy J.L."/>
            <person name="Agrafioti I."/>
            <person name="Arnaud M.B."/>
            <person name="Bates S."/>
            <person name="Brown A.J."/>
            <person name="Brunke S."/>
            <person name="Costanzo M.C."/>
            <person name="Fitzpatrick D.A."/>
            <person name="de Groot P.W."/>
            <person name="Harris D."/>
            <person name="Hoyer L.L."/>
            <person name="Hube B."/>
            <person name="Klis F.M."/>
            <person name="Kodira C."/>
            <person name="Lennard N."/>
            <person name="Logue M.E."/>
            <person name="Martin R."/>
            <person name="Neiman A.M."/>
            <person name="Nikolaou E."/>
            <person name="Quail M.A."/>
            <person name="Quinn J."/>
            <person name="Santos M.C."/>
            <person name="Schmitzberger F.F."/>
            <person name="Sherlock G."/>
            <person name="Shah P."/>
            <person name="Silverstein K.A."/>
            <person name="Skrzypek M.S."/>
            <person name="Soll D."/>
            <person name="Staggs R."/>
            <person name="Stansfield I."/>
            <person name="Stumpf M.P."/>
            <person name="Sudbery P.E."/>
            <person name="Srikantha T."/>
            <person name="Zeng Q."/>
            <person name="Berman J."/>
            <person name="Berriman M."/>
            <person name="Heitman J."/>
            <person name="Gow N.A."/>
            <person name="Lorenz M.C."/>
            <person name="Birren B.W."/>
            <person name="Kellis M."/>
            <person name="Cuomo C.A."/>
        </authorList>
    </citation>
    <scope>NUCLEOTIDE SEQUENCE [LARGE SCALE GENOMIC DNA]</scope>
    <source>
        <strain evidence="12">ATCC MYA-3404 / T1</strain>
    </source>
</reference>
<evidence type="ECO:0000256" key="2">
    <source>
        <dbReference type="ARBA" id="ARBA00009486"/>
    </source>
</evidence>
<comment type="subcellular location">
    <subcellularLocation>
        <location evidence="1">Membrane</location>
        <topology evidence="1">Single-pass type II membrane protein</topology>
    </subcellularLocation>
</comment>
<evidence type="ECO:0000256" key="7">
    <source>
        <dbReference type="ARBA" id="ARBA00022989"/>
    </source>
</evidence>
<evidence type="ECO:0000256" key="9">
    <source>
        <dbReference type="ARBA" id="ARBA00023316"/>
    </source>
</evidence>
<dbReference type="Pfam" id="PF12141">
    <property type="entry name" value="BMT"/>
    <property type="match status" value="1"/>
</dbReference>
<evidence type="ECO:0000256" key="6">
    <source>
        <dbReference type="ARBA" id="ARBA00022968"/>
    </source>
</evidence>
<keyword evidence="7 10" id="KW-1133">Transmembrane helix</keyword>
<sequence length="652" mass="76537">MIIRKRSVYLIVITLVLFIIVHFIYNLFNHHRQFQFHKPPPHVIFPKDFNPSIDKSLFLEESQTIHIGYNSRDSLSGTTTFHSYEFSVFNSKKFVNSDFEQCGLLESKNTISINKPIDMKVSLFKILSKLLYDMKDDEYLKELQPFIIPELLIQLKLNIIDKFWYRFSGSAIWLDQYQVFFMISRIIYSPKGIKNQPVLSLTYAQIYDKNWNEIHGKLVVPSNNLNKQQQQQESFKDLTFPCFLRIPFFHDYDQTSGKYYGPEDPRLTLVNVNGYEEPLIIFNSYNRKFIDADDDEDIGLGKEIKFFRSMYMCYPWKFQLDKSNVEGISTQEYNDHIYNKIIEFKIKKYETSFSNQKNWTPFISSSDKSKIKFVYRWTNLDILSCDLTTGFCEFEYKMNKTLSPKNKVGPLRGGTQLVNLSDIIPDKSILLPTREIFVGFARTHLDDCGCGKTMYRPNLVILVKDIIDDQIYYKVSHISPSLSFDIPIPGWSEPDDLCYDLNILIPYSISKWDISSLKKIESNYKVKDELILTLTISDETIHKLNIRGLFQSILNLNDNSLFKIPSSNPKLPSSSKSTDSHLKYLGYNNDNLMCALKGSDEFCFNYGQSFYEKHPNLKNKKKKTKKKPKDRDLSRYVKTLNEYLYNMVFQNR</sequence>
<evidence type="ECO:0000256" key="8">
    <source>
        <dbReference type="ARBA" id="ARBA00023136"/>
    </source>
</evidence>
<keyword evidence="12" id="KW-1185">Reference proteome</keyword>
<dbReference type="GO" id="GO:0000030">
    <property type="term" value="F:mannosyltransferase activity"/>
    <property type="evidence" value="ECO:0007669"/>
    <property type="project" value="InterPro"/>
</dbReference>
<dbReference type="OrthoDB" id="3631276at2759"/>